<feature type="compositionally biased region" description="Basic and acidic residues" evidence="1">
    <location>
        <begin position="5837"/>
        <end position="5849"/>
    </location>
</feature>
<sequence length="5849" mass="593032">MTSEGGAGDGTARVHAVVDGYVLAVGVGIAVSAAVGSERAGAFSVAGSGAGNILRTNVRAGIERGNALGDPVFETSGALSVRAIDTTRMVSAAAAIGLSLASGDKLTVGLAAGVSVAINEAGVFDDLNEVSAFIDDVSVKASKGISVEAVQALTIAGVAVGIAASGAVSSNGPAIGLSGAGAFTFNTVESDVSAKATSTTGTVLEAGGSNGDIRLTAIEASVSDADAGGLALAVAWSSSSSTGALGAGVGVARTDFDVGLSAHTDGVSIKAGRDITVEAHVLEAPPLLAEGDFLAYGIVDPGIADQSGNGPRAKIDTVAFSGALSAGVSTGSGLTGSLALAGSVAVNRVDLRTRAYIADAPRKYDVGTPVATVGVNAGGSVTVEATDRTSTRADAGGVALSLAVGKDAAVAGSVGLSIADNRIGLGEIEGDDPANYLTEAYIRNSSVDAGEAVTVRATAITEFESVSIGGAGSVAAGFGSGSATIALAGAGASAVNYGATHVSAGITSENTAETAVAGGDVIVRAIDRSEWLADAGGVAVAIAAGLGGGGVTGAGSFGAGRAENRLTSAALATIRSVDVTASGDVTVEAISGGVPPAEQSGTGPDNQKPGIRMDAMALGGAGSGAFSGSGLSIALAASVVVSINELNQETVATVEDALIESRTGNATVRALDESALDSDAGGTAVALSVSVKGNAGAGSLGAAFSTNDMDGTVHADVLSSQIEAKNDVTVEALTRGLDLATKTLTSDQVDAGTDIITITDHGFADGDRVQLRRTSTGETDGVAGLKEDQLYVVDLISSDSFYLLRSDPGGGGQTFQQSDAMSDDEAVVMIERDTNTLRIRTDTNAELSAALRLLQTGAGGRRALQAGDRIFLNESGFTQAYTISEILLPEDQEGLRSEEVKERDFVIRLARTTLLADEASDAARTTLRADLFRSAEPIDLGAGFEGDWSLVKVQKMRTYGLGIAGSVAVAGGFSLAASGAGSDSRNLMDVSTVAQVQGSHSGIPAGEAALHAVDGDVTVRADDMSALYAESGGFSVAVSVALDPKGGAGALAFGGSVAKNEIGMTRQAAKPNVDDTARFSTFKGSDIGNGTLTVANHGLEEGDRVYLRTPRLEFVDRDVKPETTQDAFEELLGTVDPSDQNVLIDGIDFGRSYYVTEVSGNTFRLARTEADARSASPDTISFSGGGIADGAAFEIVGEVARGALPAAYVADPGTRYAELRGAARRPVQETRAIVEDAAILSGGAVDITATTRTTAVTRALVGGVSVAVSLSFSGGLVVVGAKVDNIVRSGVEATVRGTASHVDAAGAVRIRAEDQSQMVADGGAFAVAIGVALGGSGAGLGLAAGFAKTSNFAAVDTVAIVDRAWIDAGGDLAVAATADAAIGGYAFGGAGAAGGGYSAGIAVAGSGARSGNYVFGGLQARIEAVADRSATQKGITAANVSVSALDTSKIEAKSDGGSAAVGGGLAGVAITVALVDSVNTISRNVSATVHSSNIDVGAGVVSLDARTTGDSGIDVEALSAAISVAGGYGGLSFSLGGALAFNRIDNTVTAEITGTGHTVQAGDLRLNAEDRTRITSDSDSYAVSVFGGFAGGGVAVGVTFNINKVSTRVRAATSGITADVGAFDMRSRSASAITADGLAVSVVAAGGLTLAVAGAGADARSIYEGTVTANAGGTIRTGGDVTVEAASANDVRAASGGSAIAIGLVGAPIGISDASTTVTGTVKAILSANVEGLDGTGPNDIHVTAVDVSYAGANADALSGGALSIGFAGAKTVVSLSPTVTALVETGRIGSETLPIDGDLIVTAQSLNDAQALARGRSYGLVAISRSESDLTVTPEVLAEVTAPEVRALGDVRVLALNNYRHERASPADDWTFSRTSGRAYAEGKSPSGGLFAFNADSDDPNKAEGAIGDVTVTPTITAKVATGGVMDIGGDFDIVSLSAVDAEGYGLSRVEGLAGDGSARSQVRADGAVTAQFEKGDATANGRVSVLASAAHGADATAEADPGGLVWIRTNVLASTQPTVTAAVGDPSLDAGTGTPPVANLAATTGDMVVIANAPVAVFGKKVGPGVDAGSTPPQADSSVELVPIIAGNASATAGGSFYFAGLQERSLFPSYDTNDEPETGTVTLDQVVTDLETRANNAAPVIAVSAGLSLSGTGKTRAVDGLTISDDQGRDSLRVSLVGGADADLFEVVTILDPGDDLGNAVDDIRLQYVGGEIGGELVPDNDDDGIYEVFLRVQDRFGGSVLKRLEIPRGPAAILGQTEAPADPGGYIDQAALESVVAAARARWQASGLSQAQADRLDALGFSVENLRREYLAVYEGDAVIVDISASGQGWFVDATPMQDEEFTPDPYVLTATGGQARARVDLLTVVMHEMGHAIGLDHADREQRGDLMLARMLPGERRLPGINVASGATPDDGTGTHAVLTPTQVFGSRVSTLVTGGDGESGALPVGLSTVVNISAISNPVVRMSIGEGALLSAGSVDADGNLFIGIDIENSAVAEGGGAAINAIAIGSVNAYAEAGGTIDISLQGRIEYPGDLTLQLDTSSTAIARGESLAVGLGAGIGVRAVAKSDPTVNLFVEDGADIVTGGDFTIRTVADSIAYAQTKGIAVSYGLSIGVALTEATNAPNITTYVGENARVTAGGDITVETRLNADETGAATGGGAFADAQSSSGAIYGAGSGARAAATNTGVASAEARRGTLLGTGQVLNLSGAGGAQDGLYYVTGVSGDGADVSVEMRDWGGALEAGTLDAASTTLGTAGIGALDAAGLDRFAVTVAGGTATLTALDASGNALAGFFSALDDETDGTVTIRALADHTARAKSFGLAIGGLSVGASLSYATSGGTTQAWTSGSVTAGALLIEAESRDTAIATPFAAAGGIVSGSGAEAKATILSRTLAFIGAGPGEAASQRTISVGGALTVRAIATPTALARSEGFAVGAGLGVGVQLSEITLTPVVSAYLGANTKILGAGSVSVLAETRLPGAGEWSADALSTGASGGLIGVNATLTEVTSAAEVAAEVFAGVEVTGVTGNVTVVARSDLSTQGEASGKVGGLIAAGANPATSAIANETVVRIGDAVLIEAGGAFVAVADAVEDTRTRARAGSGGVIAGAAANATAIIESRTGIDIGRAEITVRDISLRSEQETSFDTNADSVSAAVVGKSGAFTTSRVSPLVTLAIASGAAVTAARSIGIDAVNRSLRTAAGQSVRSGSGGIVDLPATRSRVIVEHETGVSIGAASAATGADRHTLYLNDTKAAPGTLRIDVLNEADLRDAASLDSGGAISVARSESGIDLEMLGEIRIVGASVATNYGGIRIGARSDADVSANAAAKTYGGAGAAQGKSRADVDFTNRVTVGDGALVSGGSDVALYAGRDTSGLRNRVTAKANTDLFNKTAFPIETSPTAAAVIAGLNEIVVSGAGNSGAEGVVRAVGDVALSSLKGSLNAAGLGVARDLYRQAAEDFVNGVADAFGAENVSFEERTGTSSSGSVDEVRVDGTVRSSFLNQKTVTIQDDIDLPQDFADLAPPVPFTSASGISAGSPVISFNSPHGFSDGERVAYKTLGDTPALVFIDYFTPTGQIGFFPTDTLSNSRAYVVRVVSATELALRETPDGPDLAFVKTVRNPFLDQPEDRHTLTSLDTAVVLDEVERSAGVDAPTVIRTNLGADLARRIAEIESQQQAHSINPLTFQKLEFQRRVILQQADRLGILQGQSVIEDYVIDQIILPAISVELGDIEIEAGRLTGTGTLDSPGDAAILVENKSPYYLIVGDMEIPFGVGGHILLNGASVNTNASVIRQNGAAGGAVNLTLIDATKTEGGLISVQNTYEPFLDTDPERTDAEGNPPPAPAMEIRGQIDALSADFFALTTGGSIIVSGNLSAGSINIQSGLDFILSDENFFHISEPRGQWDGSWTFINDEALDRATDGNDATTPRSVLGSSDYNLDAKKAGGALFARGNVFIDALVLNVNGTIQSGIADREVVFDDAVEAAMKPYYDAWYTWYQYNTVRRVELVEAERRATGRNVTDPIGEADLPPEKDLDELGLDPDIVAELLSYEVDNAGGILVPDEMLPRYGYLNKFAERTFRIPIPLVDSADTGGTDAESIRKQFAATLDPGATDISPIEGIAAYLDIARHEIAVDNVAVDGGLVSLSGQIISTGDAEVVDPVTGQVLRGRDDLATIRAVDGFGHVRIDNKTRYDTRLNNINTGKGGAAGIEGRIEITDNSNVDLDGLTATADDDGPITTTFTRVGNDIRKTVTILEQTTDSNGKPGFVTRVLSDDAQHATGRETRFQTTPGQLYSWITGVSTSTVTTTNYVKETAFADIITVSELEDFEVSVDVQGPTPDNPYRLVEPEGEIVFSIADVIPDPDDYDFGSLLGGLLYSVDLAENIRYLDPDASVGDVHTDDGTLGADLVRDGYTFQAILSDSDRTVVEQRNSKTEGWWIFSTTTYYLKRVETVGESWFFRHSVKADYPINIEFTGYDTGLVDVESIGDVTVAGRIETALGEVDITSAEGAILSETPEDIISTENLTLRAATGIGGRIARDDVPALGVQLTRGERQTVDSGAPGPVEVAGAAVDLVTDSGDLAVEFLGTGVMLDRATTGDGNVWIRSQGDIGTTGGLIAGNRVTLDAGIGGIGDFRTGATASARPVLADAPVSAIRVETGDGTRINGLTGGLAAVADGNIVIREETGDTGVIEVRSRLGDVSLNSRGDLYDANLSEQVDDRAVEDLKGALWGDLYLIEDVADEADSTSGQNTVTAHDDARTEDYRSYWTASRGLTVAPPPVGFAGAAVDAAADTIYLGGIDPATGDRLNIPHRITTGEAVRIAGLGGHRLTGLAEGQLAYAIAVSATEVAFAATRAEALAGTGRLALSAGTDPGLDTAALRYELRPSVFGAVTAAADPATGVIDLGFAHGHRTGDALIYRRIEGGEDITGLTDGTVYYATDVGETMLRLALTRADALQGVGLTGLDLDPGRLDIAGVQSDAADPDFATLEIDRSRLNPLASTQLVFTAAHDLATGDRLRFAAGGGGAAAILDPAAVYFAVRVDDTTLSLATSLAEAEAGETLVDLSAAFGTRELDASALQVSFDGPRQTITVSDLSGGAAVPVTGFFDGLLPGETITISGSGGNDLRVNVLSVIEDGATLAVTPVAGEMVTAVAGSGVTFGGLGGETGSLTRLQSTVTLAADHDFATGDAVQFTAGGTVWADPDDPAGTGLEDGQTYYVAVLGPREIALATTADDALGGRNLLRFDVDAAGADGAALRAVSSFQLARHAVSEFDIGALFVGGTDPDGFAFSEDQAARLTALGLTAEEIAALEGGSVTLALPDTEAEALRSLYFEDAAEAIVQALRDGDPAPFDGRTAEAEAQRRLEALRTERAVERLARHLELSGTALLSTLDAVPADPTAGLLAEALGTRYDPNYAYAADAAEIDSLVTGATWTEAELENRLQRSLFTKTVTDTTVAIEAPNIVGTNISLYAGGDIGRSQGEITVALAGILDGSVSDAALLALSTAERDDLTFLDAGGAAIGNPYADDSPTAAAIRIALRQDLDIELTGGTIDALANDAVFLGSETDINIDDVTGFEQVRIKGDGNIYQATDASGGKAVMGRGIVLEAADGSDIGTEDQPLVIQLLDDLFDPKSFSARATNIFVRETPQFVLGGLQPSDLRVDFVFAEERAQLETIYGSILDAFDDDIANIVASRLSLVSHFSVGAMGGALNPYLEVEAGTLDAVSAGVQLRLAARGATTAQNVTAGNGPIDLDVAGALTLGTVEALAGRVTIGAFGDRRQRRCAQHHHAGAGADLGHRDRVRGRSARHDGCGTGGHGGKRRHPHPQHRRPADRAGPGKRPEPAGRADGRR</sequence>
<reference evidence="2 3" key="1">
    <citation type="submission" date="2017-03" db="EMBL/GenBank/DDBJ databases">
        <authorList>
            <person name="Afonso C.L."/>
            <person name="Miller P.J."/>
            <person name="Scott M.A."/>
            <person name="Spackman E."/>
            <person name="Goraichik I."/>
            <person name="Dimitrov K.M."/>
            <person name="Suarez D.L."/>
            <person name="Swayne D.E."/>
        </authorList>
    </citation>
    <scope>NUCLEOTIDE SEQUENCE [LARGE SCALE GENOMIC DNA]</scope>
    <source>
        <strain evidence="2 3">CECT 7023</strain>
    </source>
</reference>
<dbReference type="InterPro" id="IPR047881">
    <property type="entry name" value="LktA_repeat"/>
</dbReference>
<feature type="compositionally biased region" description="Basic residues" evidence="1">
    <location>
        <begin position="5816"/>
        <end position="5829"/>
    </location>
</feature>
<evidence type="ECO:0000313" key="3">
    <source>
        <dbReference type="Proteomes" id="UP000193900"/>
    </source>
</evidence>
<name>A0A1Y5TBP0_9RHOB</name>
<evidence type="ECO:0008006" key="4">
    <source>
        <dbReference type="Google" id="ProtNLM"/>
    </source>
</evidence>
<evidence type="ECO:0000313" key="2">
    <source>
        <dbReference type="EMBL" id="SLN56770.1"/>
    </source>
</evidence>
<accession>A0A1Y5TBP0</accession>
<evidence type="ECO:0000256" key="1">
    <source>
        <dbReference type="SAM" id="MobiDB-lite"/>
    </source>
</evidence>
<protein>
    <recommendedName>
        <fullName evidence="4">Bifunctional hemolysin/adenylate cyclase</fullName>
    </recommendedName>
</protein>
<dbReference type="InterPro" id="IPR024079">
    <property type="entry name" value="MetalloPept_cat_dom_sf"/>
</dbReference>
<gene>
    <name evidence="2" type="ORF">ROA7023_02572</name>
</gene>
<dbReference type="Proteomes" id="UP000193900">
    <property type="component" value="Unassembled WGS sequence"/>
</dbReference>
<dbReference type="NCBIfam" id="NF012206">
    <property type="entry name" value="LktA_tand_53"/>
    <property type="match status" value="4"/>
</dbReference>
<dbReference type="SUPFAM" id="SSF55486">
    <property type="entry name" value="Metalloproteases ('zincins'), catalytic domain"/>
    <property type="match status" value="1"/>
</dbReference>
<keyword evidence="3" id="KW-1185">Reference proteome</keyword>
<proteinExistence type="predicted"/>
<organism evidence="2 3">
    <name type="scientific">Roseisalinus antarcticus</name>
    <dbReference type="NCBI Taxonomy" id="254357"/>
    <lineage>
        <taxon>Bacteria</taxon>
        <taxon>Pseudomonadati</taxon>
        <taxon>Pseudomonadota</taxon>
        <taxon>Alphaproteobacteria</taxon>
        <taxon>Rhodobacterales</taxon>
        <taxon>Roseobacteraceae</taxon>
        <taxon>Roseisalinus</taxon>
    </lineage>
</organism>
<dbReference type="GO" id="GO:0008237">
    <property type="term" value="F:metallopeptidase activity"/>
    <property type="evidence" value="ECO:0007669"/>
    <property type="project" value="InterPro"/>
</dbReference>
<dbReference type="Gene3D" id="3.40.390.10">
    <property type="entry name" value="Collagenase (Catalytic Domain)"/>
    <property type="match status" value="1"/>
</dbReference>
<feature type="region of interest" description="Disordered" evidence="1">
    <location>
        <begin position="5782"/>
        <end position="5849"/>
    </location>
</feature>
<dbReference type="EMBL" id="FWFZ01000012">
    <property type="protein sequence ID" value="SLN56770.1"/>
    <property type="molecule type" value="Genomic_DNA"/>
</dbReference>